<proteinExistence type="predicted"/>
<gene>
    <name evidence="2" type="ORF">M441DRAFT_67391</name>
</gene>
<sequence>MGGFMYVNGEGRVLATAQHLAEAKDLSYANPETTVEDIKDKSKQDWLAKLFAALQISQLILSVITRHIQGVDFSQLETVTLSFAICGVLIYWTYFHKPQNIERPIELKTDTPLSNDVSQNKDNDAQKAIPWFSSLQSEKTFDSFWAIMLNKQTGSKKTDSGKSEKAPRISNDNIPVYKGNNDVYPAVYLLALASGLFGAIHAIAWRFEFPTDAEKLLWQIATCISAASPVLGLLVIPFAQFTKTSGDPELFAGNCLRLMQEYSWHASSTSRITDAIEELENAIAKGELKKYSAIFCETGDNSLMIDLRDFLDLKGNFENLRTEPFELHDDKGFVQNFHRLVNSVNGTETKKIEDAARTGVWPRQPLLPRGVNQGVLYSTGFLYCASRLIILAISFSSLRKMPGSVYTATNWTEYMPTFGAMGG</sequence>
<dbReference type="Proteomes" id="UP000240493">
    <property type="component" value="Unassembled WGS sequence"/>
</dbReference>
<feature type="transmembrane region" description="Helical" evidence="1">
    <location>
        <begin position="375"/>
        <end position="395"/>
    </location>
</feature>
<evidence type="ECO:0000313" key="2">
    <source>
        <dbReference type="EMBL" id="PTB43658.1"/>
    </source>
</evidence>
<name>A0A2T3ZFR5_TRIA4</name>
<dbReference type="PANTHER" id="PTHR35043:SF7">
    <property type="entry name" value="TRANSCRIPTION FACTOR DOMAIN-CONTAINING PROTEIN"/>
    <property type="match status" value="1"/>
</dbReference>
<accession>A0A2T3ZFR5</accession>
<protein>
    <submittedName>
        <fullName evidence="2">Uncharacterized protein</fullName>
    </submittedName>
</protein>
<feature type="transmembrane region" description="Helical" evidence="1">
    <location>
        <begin position="76"/>
        <end position="94"/>
    </location>
</feature>
<organism evidence="2 3">
    <name type="scientific">Trichoderma asperellum (strain ATCC 204424 / CBS 433.97 / NBRC 101777)</name>
    <dbReference type="NCBI Taxonomy" id="1042311"/>
    <lineage>
        <taxon>Eukaryota</taxon>
        <taxon>Fungi</taxon>
        <taxon>Dikarya</taxon>
        <taxon>Ascomycota</taxon>
        <taxon>Pezizomycotina</taxon>
        <taxon>Sordariomycetes</taxon>
        <taxon>Hypocreomycetidae</taxon>
        <taxon>Hypocreales</taxon>
        <taxon>Hypocreaceae</taxon>
        <taxon>Trichoderma</taxon>
    </lineage>
</organism>
<keyword evidence="1" id="KW-1133">Transmembrane helix</keyword>
<keyword evidence="3" id="KW-1185">Reference proteome</keyword>
<dbReference type="AlphaFoldDB" id="A0A2T3ZFR5"/>
<keyword evidence="1" id="KW-0812">Transmembrane</keyword>
<feature type="transmembrane region" description="Helical" evidence="1">
    <location>
        <begin position="183"/>
        <end position="204"/>
    </location>
</feature>
<dbReference type="STRING" id="1042311.A0A2T3ZFR5"/>
<keyword evidence="1" id="KW-0472">Membrane</keyword>
<feature type="transmembrane region" description="Helical" evidence="1">
    <location>
        <begin position="46"/>
        <end position="64"/>
    </location>
</feature>
<feature type="transmembrane region" description="Helical" evidence="1">
    <location>
        <begin position="216"/>
        <end position="239"/>
    </location>
</feature>
<dbReference type="PANTHER" id="PTHR35043">
    <property type="entry name" value="TRANSCRIPTION FACTOR DOMAIN-CONTAINING PROTEIN"/>
    <property type="match status" value="1"/>
</dbReference>
<dbReference type="EMBL" id="KZ679259">
    <property type="protein sequence ID" value="PTB43658.1"/>
    <property type="molecule type" value="Genomic_DNA"/>
</dbReference>
<evidence type="ECO:0000256" key="1">
    <source>
        <dbReference type="SAM" id="Phobius"/>
    </source>
</evidence>
<dbReference type="OrthoDB" id="3061561at2759"/>
<evidence type="ECO:0000313" key="3">
    <source>
        <dbReference type="Proteomes" id="UP000240493"/>
    </source>
</evidence>
<reference evidence="2 3" key="1">
    <citation type="submission" date="2016-07" db="EMBL/GenBank/DDBJ databases">
        <title>Multiple horizontal gene transfer events from other fungi enriched the ability of initially mycotrophic Trichoderma (Ascomycota) to feed on dead plant biomass.</title>
        <authorList>
            <consortium name="DOE Joint Genome Institute"/>
            <person name="Aerts A."/>
            <person name="Atanasova L."/>
            <person name="Chenthamara K."/>
            <person name="Zhang J."/>
            <person name="Grujic M."/>
            <person name="Henrissat B."/>
            <person name="Kuo A."/>
            <person name="Salamov A."/>
            <person name="Lipzen A."/>
            <person name="Labutti K."/>
            <person name="Barry K."/>
            <person name="Miao Y."/>
            <person name="Rahimi M.J."/>
            <person name="Shen Q."/>
            <person name="Grigoriev I.V."/>
            <person name="Kubicek C.P."/>
            <person name="Druzhinina I.S."/>
        </authorList>
    </citation>
    <scope>NUCLEOTIDE SEQUENCE [LARGE SCALE GENOMIC DNA]</scope>
    <source>
        <strain evidence="2 3">CBS 433.97</strain>
    </source>
</reference>